<sequence length="43" mass="4821">MGIWERIVKIQGVLNAKAPVERRDMFYNEKGGVSCVKAVSRIA</sequence>
<reference evidence="1 2" key="1">
    <citation type="submission" date="2011-10" db="EMBL/GenBank/DDBJ databases">
        <title>Genome sequence of Gluconobacter morbifer G707, isolated from Drosophila gut.</title>
        <authorList>
            <person name="Lee W.-J."/>
            <person name="Kim E.-K."/>
        </authorList>
    </citation>
    <scope>NUCLEOTIDE SEQUENCE [LARGE SCALE GENOMIC DNA]</scope>
    <source>
        <strain evidence="1 2">G707</strain>
    </source>
</reference>
<proteinExistence type="predicted"/>
<dbReference type="PATRIC" id="fig|1088869.3.peg.621"/>
<dbReference type="Proteomes" id="UP000004949">
    <property type="component" value="Unassembled WGS sequence"/>
</dbReference>
<comment type="caution">
    <text evidence="1">The sequence shown here is derived from an EMBL/GenBank/DDBJ whole genome shotgun (WGS) entry which is preliminary data.</text>
</comment>
<gene>
    <name evidence="1" type="ORF">GMO_06120</name>
</gene>
<evidence type="ECO:0000313" key="1">
    <source>
        <dbReference type="EMBL" id="EHH69305.1"/>
    </source>
</evidence>
<keyword evidence="2" id="KW-1185">Reference proteome</keyword>
<protein>
    <submittedName>
        <fullName evidence="1">Uncharacterized protein</fullName>
    </submittedName>
</protein>
<dbReference type="EMBL" id="AGQV01000001">
    <property type="protein sequence ID" value="EHH69305.1"/>
    <property type="molecule type" value="Genomic_DNA"/>
</dbReference>
<dbReference type="STRING" id="1088869.GMO_06120"/>
<dbReference type="AlphaFoldDB" id="G6XGJ7"/>
<accession>G6XGJ7</accession>
<evidence type="ECO:0000313" key="2">
    <source>
        <dbReference type="Proteomes" id="UP000004949"/>
    </source>
</evidence>
<name>G6XGJ7_9PROT</name>
<organism evidence="1 2">
    <name type="scientific">Gluconobacter morbifer G707</name>
    <dbReference type="NCBI Taxonomy" id="1088869"/>
    <lineage>
        <taxon>Bacteria</taxon>
        <taxon>Pseudomonadati</taxon>
        <taxon>Pseudomonadota</taxon>
        <taxon>Alphaproteobacteria</taxon>
        <taxon>Acetobacterales</taxon>
        <taxon>Acetobacteraceae</taxon>
        <taxon>Gluconobacter</taxon>
    </lineage>
</organism>